<evidence type="ECO:0000256" key="2">
    <source>
        <dbReference type="ARBA" id="ARBA00006896"/>
    </source>
</evidence>
<evidence type="ECO:0000256" key="6">
    <source>
        <dbReference type="ARBA" id="ARBA00031723"/>
    </source>
</evidence>
<keyword evidence="5" id="KW-0051">Antiviral defense</keyword>
<evidence type="ECO:0000256" key="1">
    <source>
        <dbReference type="ARBA" id="ARBA00003640"/>
    </source>
</evidence>
<comment type="caution">
    <text evidence="7">The sequence shown here is derived from an EMBL/GenBank/DDBJ whole genome shotgun (WGS) entry which is preliminary data.</text>
</comment>
<evidence type="ECO:0000256" key="5">
    <source>
        <dbReference type="ARBA" id="ARBA00023118"/>
    </source>
</evidence>
<keyword evidence="8" id="KW-1185">Reference proteome</keyword>
<reference evidence="7 8" key="1">
    <citation type="submission" date="2019-08" db="EMBL/GenBank/DDBJ databases">
        <title>In-depth cultivation of the pig gut microbiome towards novel bacterial diversity and tailored functional studies.</title>
        <authorList>
            <person name="Wylensek D."/>
            <person name="Hitch T.C.A."/>
            <person name="Clavel T."/>
        </authorList>
    </citation>
    <scope>NUCLEOTIDE SEQUENCE [LARGE SCALE GENOMIC DNA]</scope>
    <source>
        <strain evidence="7 8">WCA-693-APC-5D-A</strain>
    </source>
</reference>
<comment type="function">
    <text evidence="1">This subunit may be involved in monitoring complementarity of crRNA and target RNA.</text>
</comment>
<evidence type="ECO:0000256" key="3">
    <source>
        <dbReference type="ARBA" id="ARBA00016118"/>
    </source>
</evidence>
<comment type="similarity">
    <text evidence="2">Belongs to the CRISPR-associated Csm2 family.</text>
</comment>
<dbReference type="Proteomes" id="UP000433181">
    <property type="component" value="Unassembled WGS sequence"/>
</dbReference>
<accession>A0A6I2UDE6</accession>
<dbReference type="RefSeq" id="WP_154405511.1">
    <property type="nucleotide sequence ID" value="NZ_JAQXJM010000171.1"/>
</dbReference>
<evidence type="ECO:0000313" key="8">
    <source>
        <dbReference type="Proteomes" id="UP000433181"/>
    </source>
</evidence>
<proteinExistence type="inferred from homology"/>
<keyword evidence="4" id="KW-0694">RNA-binding</keyword>
<dbReference type="InterPro" id="IPR010149">
    <property type="entry name" value="CRISPR-assoc_prot_Csm2_III-A"/>
</dbReference>
<sequence length="145" mass="16623">MEQVKKISIVEKAEKVIKGLIEKDRNGKEVIRLKTNQIRKFLTAVNILANKVAIYKAEHPGTKEMSEKLEAEVQYLQVKLVYQVGREKKDIKPQFQPGPVEKFVNNARLLEAVKSVGNNIGKFENFNRYMEALVAYHKFYGGKDA</sequence>
<dbReference type="Pfam" id="PF03750">
    <property type="entry name" value="Csm2_III-A"/>
    <property type="match status" value="1"/>
</dbReference>
<dbReference type="GO" id="GO:0051607">
    <property type="term" value="P:defense response to virus"/>
    <property type="evidence" value="ECO:0007669"/>
    <property type="project" value="UniProtKB-KW"/>
</dbReference>
<evidence type="ECO:0000256" key="4">
    <source>
        <dbReference type="ARBA" id="ARBA00022884"/>
    </source>
</evidence>
<dbReference type="EMBL" id="VUNR01000002">
    <property type="protein sequence ID" value="MSU07710.1"/>
    <property type="molecule type" value="Genomic_DNA"/>
</dbReference>
<gene>
    <name evidence="7" type="primary">csm2</name>
    <name evidence="7" type="ORF">FYJ84_01720</name>
</gene>
<protein>
    <recommendedName>
        <fullName evidence="3">CRISPR system Cms protein Csm2</fullName>
    </recommendedName>
    <alternativeName>
        <fullName evidence="6">CRISPR type III A-associated protein Csm2</fullName>
    </alternativeName>
</protein>
<dbReference type="CDD" id="cd09647">
    <property type="entry name" value="Csm2_III-A"/>
    <property type="match status" value="1"/>
</dbReference>
<dbReference type="NCBIfam" id="TIGR01870">
    <property type="entry name" value="cas_TM1810_Csm2"/>
    <property type="match status" value="1"/>
</dbReference>
<organism evidence="7 8">
    <name type="scientific">Anaerovibrio slackiae</name>
    <dbReference type="NCBI Taxonomy" id="2652309"/>
    <lineage>
        <taxon>Bacteria</taxon>
        <taxon>Bacillati</taxon>
        <taxon>Bacillota</taxon>
        <taxon>Negativicutes</taxon>
        <taxon>Selenomonadales</taxon>
        <taxon>Selenomonadaceae</taxon>
        <taxon>Anaerovibrio</taxon>
    </lineage>
</organism>
<evidence type="ECO:0000313" key="7">
    <source>
        <dbReference type="EMBL" id="MSU07710.1"/>
    </source>
</evidence>
<dbReference type="GO" id="GO:0003723">
    <property type="term" value="F:RNA binding"/>
    <property type="evidence" value="ECO:0007669"/>
    <property type="project" value="UniProtKB-KW"/>
</dbReference>
<name>A0A6I2UDE6_9FIRM</name>
<dbReference type="AlphaFoldDB" id="A0A6I2UDE6"/>
<dbReference type="GeneID" id="96777623"/>